<evidence type="ECO:0000256" key="9">
    <source>
        <dbReference type="ARBA" id="ARBA00022842"/>
    </source>
</evidence>
<dbReference type="GO" id="GO:0005524">
    <property type="term" value="F:ATP binding"/>
    <property type="evidence" value="ECO:0007669"/>
    <property type="project" value="UniProtKB-KW"/>
</dbReference>
<dbReference type="Gene3D" id="1.10.3090.10">
    <property type="entry name" value="cca-adding enzyme, domain 2"/>
    <property type="match status" value="1"/>
</dbReference>
<dbReference type="eggNOG" id="COG0617">
    <property type="taxonomic scope" value="Bacteria"/>
</dbReference>
<keyword evidence="15" id="KW-1185">Reference proteome</keyword>
<protein>
    <submittedName>
        <fullName evidence="14">Polynucleotide adenylyltransferase region</fullName>
    </submittedName>
</protein>
<keyword evidence="10 11" id="KW-0694">RNA-binding</keyword>
<dbReference type="HOGENOM" id="CLU_015961_1_1_7"/>
<proteinExistence type="inferred from homology"/>
<dbReference type="GO" id="GO:0042245">
    <property type="term" value="P:RNA repair"/>
    <property type="evidence" value="ECO:0007669"/>
    <property type="project" value="UniProtKB-KW"/>
</dbReference>
<dbReference type="PANTHER" id="PTHR47545">
    <property type="entry name" value="MULTIFUNCTIONAL CCA PROTEIN"/>
    <property type="match status" value="1"/>
</dbReference>
<evidence type="ECO:0000256" key="2">
    <source>
        <dbReference type="ARBA" id="ARBA00022679"/>
    </source>
</evidence>
<keyword evidence="2 11" id="KW-0808">Transferase</keyword>
<evidence type="ECO:0000256" key="1">
    <source>
        <dbReference type="ARBA" id="ARBA00001946"/>
    </source>
</evidence>
<evidence type="ECO:0000256" key="6">
    <source>
        <dbReference type="ARBA" id="ARBA00022741"/>
    </source>
</evidence>
<dbReference type="InterPro" id="IPR032828">
    <property type="entry name" value="PolyA_RNA-bd"/>
</dbReference>
<feature type="domain" description="Poly A polymerase head" evidence="12">
    <location>
        <begin position="11"/>
        <end position="117"/>
    </location>
</feature>
<comment type="cofactor">
    <cofactor evidence="1">
        <name>Mg(2+)</name>
        <dbReference type="ChEBI" id="CHEBI:18420"/>
    </cofactor>
</comment>
<dbReference type="Gene3D" id="3.30.460.10">
    <property type="entry name" value="Beta Polymerase, domain 2"/>
    <property type="match status" value="1"/>
</dbReference>
<keyword evidence="7" id="KW-0692">RNA repair</keyword>
<evidence type="ECO:0000256" key="10">
    <source>
        <dbReference type="ARBA" id="ARBA00022884"/>
    </source>
</evidence>
<dbReference type="PATRIC" id="fig|1121451.3.peg.2425"/>
<dbReference type="Pfam" id="PF01743">
    <property type="entry name" value="PolyA_pol"/>
    <property type="match status" value="1"/>
</dbReference>
<reference evidence="14 15" key="1">
    <citation type="submission" date="2012-10" db="EMBL/GenBank/DDBJ databases">
        <authorList>
            <person name="Genoscope - CEA"/>
        </authorList>
    </citation>
    <scope>NUCLEOTIDE SEQUENCE [LARGE SCALE GENOMIC DNA]</scope>
    <source>
        <strain evidence="15">AM13 / DSM 14728</strain>
    </source>
</reference>
<evidence type="ECO:0000256" key="11">
    <source>
        <dbReference type="RuleBase" id="RU003953"/>
    </source>
</evidence>
<dbReference type="GO" id="GO:0016779">
    <property type="term" value="F:nucleotidyltransferase activity"/>
    <property type="evidence" value="ECO:0007669"/>
    <property type="project" value="UniProtKB-KW"/>
</dbReference>
<dbReference type="InterPro" id="IPR050124">
    <property type="entry name" value="tRNA_CCA-adding_enzyme"/>
</dbReference>
<gene>
    <name evidence="14" type="ORF">DESAM_22205</name>
</gene>
<dbReference type="PANTHER" id="PTHR47545:SF1">
    <property type="entry name" value="MULTIFUNCTIONAL CCA PROTEIN"/>
    <property type="match status" value="1"/>
</dbReference>
<dbReference type="RefSeq" id="WP_015337072.1">
    <property type="nucleotide sequence ID" value="NC_020055.1"/>
</dbReference>
<sequence>MISSNNRLKILIVGGAVRDLMLGRKPHDLDFLIASGTAQDFLEAYPAAQSVGKNYEVFIFKGMEFSFPRATGKTVEETIDLDLRSRDFTINSMALDEDGNLYTHPDSLEDITTRTLRPCFAQTFKEDPLRVFRAAAFLARFPEFTAHPDLVTEMKRAAQKGRLNNITPDRIGVELRKGLAGRKPGNFLRLLQEANCLTPWFTELASSTDIPAGPPKYHDKSVLDHIAEIMDKCAGNAITCWMAMCHDLGKSLTPDDLLPAHHGHGKAGVLPAQKLGKRLLLPNKFIRAGEISAQLHMKAGRYRELRPGTKVDLLMKLHLSGLLENMISLCRSDRGEDVMKTAPADLAEILKVSLPPKDRNLGAESGEKLRSLRASRLKSFQHSQNLQNLLK</sequence>
<dbReference type="AlphaFoldDB" id="L0RE43"/>
<evidence type="ECO:0000256" key="7">
    <source>
        <dbReference type="ARBA" id="ARBA00022800"/>
    </source>
</evidence>
<evidence type="ECO:0000259" key="13">
    <source>
        <dbReference type="Pfam" id="PF12627"/>
    </source>
</evidence>
<dbReference type="EMBL" id="FO203522">
    <property type="protein sequence ID" value="CCO24472.1"/>
    <property type="molecule type" value="Genomic_DNA"/>
</dbReference>
<dbReference type="OrthoDB" id="9805698at2"/>
<keyword evidence="6" id="KW-0547">Nucleotide-binding</keyword>
<evidence type="ECO:0000313" key="14">
    <source>
        <dbReference type="EMBL" id="CCO24472.1"/>
    </source>
</evidence>
<accession>L0RE43</accession>
<dbReference type="GO" id="GO:0046872">
    <property type="term" value="F:metal ion binding"/>
    <property type="evidence" value="ECO:0007669"/>
    <property type="project" value="UniProtKB-KW"/>
</dbReference>
<feature type="domain" description="tRNA nucleotidyltransferase/poly(A) polymerase RNA and SrmB- binding" evidence="13">
    <location>
        <begin position="144"/>
        <end position="205"/>
    </location>
</feature>
<keyword evidence="5" id="KW-0479">Metal-binding</keyword>
<keyword evidence="4 14" id="KW-0548">Nucleotidyltransferase</keyword>
<dbReference type="InterPro" id="IPR043519">
    <property type="entry name" value="NT_sf"/>
</dbReference>
<keyword evidence="3" id="KW-0819">tRNA processing</keyword>
<dbReference type="SUPFAM" id="SSF81891">
    <property type="entry name" value="Poly A polymerase C-terminal region-like"/>
    <property type="match status" value="1"/>
</dbReference>
<comment type="similarity">
    <text evidence="11">Belongs to the tRNA nucleotidyltransferase/poly(A) polymerase family.</text>
</comment>
<dbReference type="Pfam" id="PF12627">
    <property type="entry name" value="PolyA_pol_RNAbd"/>
    <property type="match status" value="1"/>
</dbReference>
<name>L0RE43_9BACT</name>
<dbReference type="GO" id="GO:0008033">
    <property type="term" value="P:tRNA processing"/>
    <property type="evidence" value="ECO:0007669"/>
    <property type="project" value="UniProtKB-KW"/>
</dbReference>
<evidence type="ECO:0000259" key="12">
    <source>
        <dbReference type="Pfam" id="PF01743"/>
    </source>
</evidence>
<dbReference type="Proteomes" id="UP000010808">
    <property type="component" value="Chromosome"/>
</dbReference>
<dbReference type="SUPFAM" id="SSF81301">
    <property type="entry name" value="Nucleotidyltransferase"/>
    <property type="match status" value="1"/>
</dbReference>
<organism evidence="14 15">
    <name type="scientific">Maridesulfovibrio hydrothermalis AM13 = DSM 14728</name>
    <dbReference type="NCBI Taxonomy" id="1121451"/>
    <lineage>
        <taxon>Bacteria</taxon>
        <taxon>Pseudomonadati</taxon>
        <taxon>Thermodesulfobacteriota</taxon>
        <taxon>Desulfovibrionia</taxon>
        <taxon>Desulfovibrionales</taxon>
        <taxon>Desulfovibrionaceae</taxon>
        <taxon>Maridesulfovibrio</taxon>
    </lineage>
</organism>
<evidence type="ECO:0000256" key="5">
    <source>
        <dbReference type="ARBA" id="ARBA00022723"/>
    </source>
</evidence>
<dbReference type="KEGG" id="dhy:DESAM_22205"/>
<keyword evidence="9" id="KW-0460">Magnesium</keyword>
<evidence type="ECO:0000256" key="4">
    <source>
        <dbReference type="ARBA" id="ARBA00022695"/>
    </source>
</evidence>
<evidence type="ECO:0000313" key="15">
    <source>
        <dbReference type="Proteomes" id="UP000010808"/>
    </source>
</evidence>
<evidence type="ECO:0000256" key="8">
    <source>
        <dbReference type="ARBA" id="ARBA00022840"/>
    </source>
</evidence>
<dbReference type="InterPro" id="IPR002646">
    <property type="entry name" value="PolA_pol_head_dom"/>
</dbReference>
<dbReference type="STRING" id="1121451.DESAM_22205"/>
<dbReference type="GO" id="GO:0003723">
    <property type="term" value="F:RNA binding"/>
    <property type="evidence" value="ECO:0007669"/>
    <property type="project" value="UniProtKB-KW"/>
</dbReference>
<keyword evidence="8" id="KW-0067">ATP-binding</keyword>
<evidence type="ECO:0000256" key="3">
    <source>
        <dbReference type="ARBA" id="ARBA00022694"/>
    </source>
</evidence>